<feature type="transmembrane region" description="Helical" evidence="6">
    <location>
        <begin position="198"/>
        <end position="220"/>
    </location>
</feature>
<dbReference type="GO" id="GO:0046677">
    <property type="term" value="P:response to antibiotic"/>
    <property type="evidence" value="ECO:0007669"/>
    <property type="project" value="UniProtKB-KW"/>
</dbReference>
<evidence type="ECO:0000256" key="5">
    <source>
        <dbReference type="ARBA" id="ARBA00023251"/>
    </source>
</evidence>
<dbReference type="InterPro" id="IPR013525">
    <property type="entry name" value="ABC2_TM"/>
</dbReference>
<dbReference type="InterPro" id="IPR000412">
    <property type="entry name" value="ABC_2_transport"/>
</dbReference>
<reference evidence="8 9" key="1">
    <citation type="submission" date="2017-02" db="EMBL/GenBank/DDBJ databases">
        <authorList>
            <person name="Peterson S.W."/>
        </authorList>
    </citation>
    <scope>NUCLEOTIDE SEQUENCE [LARGE SCALE GENOMIC DNA]</scope>
    <source>
        <strain evidence="8 9">B Ar 00.02</strain>
    </source>
</reference>
<dbReference type="PANTHER" id="PTHR43229">
    <property type="entry name" value="NODULATION PROTEIN J"/>
    <property type="match status" value="1"/>
</dbReference>
<keyword evidence="4 6" id="KW-0472">Membrane</keyword>
<feature type="transmembrane region" description="Helical" evidence="6">
    <location>
        <begin position="247"/>
        <end position="268"/>
    </location>
</feature>
<dbReference type="Pfam" id="PF01061">
    <property type="entry name" value="ABC2_membrane"/>
    <property type="match status" value="1"/>
</dbReference>
<dbReference type="Proteomes" id="UP000195913">
    <property type="component" value="Unassembled WGS sequence"/>
</dbReference>
<keyword evidence="3 6" id="KW-1133">Transmembrane helix</keyword>
<organism evidence="8 9">
    <name type="scientific">Arthrobacter rhombi</name>
    <dbReference type="NCBI Taxonomy" id="71253"/>
    <lineage>
        <taxon>Bacteria</taxon>
        <taxon>Bacillati</taxon>
        <taxon>Actinomycetota</taxon>
        <taxon>Actinomycetes</taxon>
        <taxon>Micrococcales</taxon>
        <taxon>Micrococcaceae</taxon>
        <taxon>Arthrobacter</taxon>
    </lineage>
</organism>
<comment type="similarity">
    <text evidence="6">Belongs to the ABC-2 integral membrane protein family.</text>
</comment>
<protein>
    <recommendedName>
        <fullName evidence="6">Transport permease protein</fullName>
    </recommendedName>
</protein>
<keyword evidence="6" id="KW-0813">Transport</keyword>
<dbReference type="EMBL" id="FUHW01000038">
    <property type="protein sequence ID" value="SJM67976.1"/>
    <property type="molecule type" value="Genomic_DNA"/>
</dbReference>
<dbReference type="GO" id="GO:0043190">
    <property type="term" value="C:ATP-binding cassette (ABC) transporter complex"/>
    <property type="evidence" value="ECO:0007669"/>
    <property type="project" value="InterPro"/>
</dbReference>
<feature type="domain" description="ABC transmembrane type-2" evidence="7">
    <location>
        <begin position="40"/>
        <end position="275"/>
    </location>
</feature>
<dbReference type="GO" id="GO:0140359">
    <property type="term" value="F:ABC-type transporter activity"/>
    <property type="evidence" value="ECO:0007669"/>
    <property type="project" value="InterPro"/>
</dbReference>
<name>A0A1R4GIE7_9MICC</name>
<sequence>MSLSPLVPHPPATSARKARSFGTWYVAEQYLRAMKGYLDIVIAYSVGNPLVYLFAMGVGLASLVDANSGGAAFDGASYLQFIAPALLASAAMMTASGEFTYGVMSGFKWWKTYYGPLATPLTPQQICQGHALAVAIRILGQSIVYLVIVLFFGAATSGWAVLSILTASLAGLAFGLPLMAYSASVKDDKGQFALVERFIVMPLFLFSGTLFPLSTLPWFLQWIGWISPVWHATEIGRVLSYGYSEPLWLSIVHVLYLLALVCGGLLLARRVYARRLDG</sequence>
<evidence type="ECO:0000259" key="7">
    <source>
        <dbReference type="PROSITE" id="PS51012"/>
    </source>
</evidence>
<dbReference type="PROSITE" id="PS51012">
    <property type="entry name" value="ABC_TM2"/>
    <property type="match status" value="1"/>
</dbReference>
<keyword evidence="5" id="KW-0046">Antibiotic resistance</keyword>
<evidence type="ECO:0000256" key="4">
    <source>
        <dbReference type="ARBA" id="ARBA00023136"/>
    </source>
</evidence>
<evidence type="ECO:0000313" key="9">
    <source>
        <dbReference type="Proteomes" id="UP000195913"/>
    </source>
</evidence>
<dbReference type="PRINTS" id="PR00164">
    <property type="entry name" value="ABC2TRNSPORT"/>
</dbReference>
<dbReference type="PANTHER" id="PTHR43229:SF2">
    <property type="entry name" value="NODULATION PROTEIN J"/>
    <property type="match status" value="1"/>
</dbReference>
<dbReference type="InterPro" id="IPR047817">
    <property type="entry name" value="ABC2_TM_bact-type"/>
</dbReference>
<keyword evidence="6" id="KW-1003">Cell membrane</keyword>
<dbReference type="PIRSF" id="PIRSF006648">
    <property type="entry name" value="DrrB"/>
    <property type="match status" value="1"/>
</dbReference>
<dbReference type="InterPro" id="IPR051784">
    <property type="entry name" value="Nod_factor_ABC_transporter"/>
</dbReference>
<accession>A0A1R4GIE7</accession>
<comment type="subcellular location">
    <subcellularLocation>
        <location evidence="6">Cell membrane</location>
        <topology evidence="6">Multi-pass membrane protein</topology>
    </subcellularLocation>
    <subcellularLocation>
        <location evidence="1">Membrane</location>
        <topology evidence="1">Multi-pass membrane protein</topology>
    </subcellularLocation>
</comment>
<proteinExistence type="inferred from homology"/>
<feature type="transmembrane region" description="Helical" evidence="6">
    <location>
        <begin position="131"/>
        <end position="153"/>
    </location>
</feature>
<evidence type="ECO:0000256" key="1">
    <source>
        <dbReference type="ARBA" id="ARBA00004141"/>
    </source>
</evidence>
<evidence type="ECO:0000256" key="6">
    <source>
        <dbReference type="RuleBase" id="RU361157"/>
    </source>
</evidence>
<evidence type="ECO:0000256" key="3">
    <source>
        <dbReference type="ARBA" id="ARBA00022989"/>
    </source>
</evidence>
<gene>
    <name evidence="8" type="ORF">FM101_10725</name>
</gene>
<evidence type="ECO:0000256" key="2">
    <source>
        <dbReference type="ARBA" id="ARBA00022692"/>
    </source>
</evidence>
<evidence type="ECO:0000313" key="8">
    <source>
        <dbReference type="EMBL" id="SJM67976.1"/>
    </source>
</evidence>
<keyword evidence="2 6" id="KW-0812">Transmembrane</keyword>
<keyword evidence="9" id="KW-1185">Reference proteome</keyword>
<feature type="transmembrane region" description="Helical" evidence="6">
    <location>
        <begin position="81"/>
        <end position="101"/>
    </location>
</feature>
<feature type="transmembrane region" description="Helical" evidence="6">
    <location>
        <begin position="41"/>
        <end position="61"/>
    </location>
</feature>
<feature type="transmembrane region" description="Helical" evidence="6">
    <location>
        <begin position="159"/>
        <end position="178"/>
    </location>
</feature>
<dbReference type="AlphaFoldDB" id="A0A1R4GIE7"/>